<comment type="caution">
    <text evidence="9">The sequence shown here is derived from an EMBL/GenBank/DDBJ whole genome shotgun (WGS) entry which is preliminary data.</text>
</comment>
<feature type="compositionally biased region" description="Basic and acidic residues" evidence="7">
    <location>
        <begin position="107"/>
        <end position="121"/>
    </location>
</feature>
<organism evidence="9 10">
    <name type="scientific">Manihot esculenta</name>
    <name type="common">Cassava</name>
    <name type="synonym">Jatropha manihot</name>
    <dbReference type="NCBI Taxonomy" id="3983"/>
    <lineage>
        <taxon>Eukaryota</taxon>
        <taxon>Viridiplantae</taxon>
        <taxon>Streptophyta</taxon>
        <taxon>Embryophyta</taxon>
        <taxon>Tracheophyta</taxon>
        <taxon>Spermatophyta</taxon>
        <taxon>Magnoliopsida</taxon>
        <taxon>eudicotyledons</taxon>
        <taxon>Gunneridae</taxon>
        <taxon>Pentapetalae</taxon>
        <taxon>rosids</taxon>
        <taxon>fabids</taxon>
        <taxon>Malpighiales</taxon>
        <taxon>Euphorbiaceae</taxon>
        <taxon>Crotonoideae</taxon>
        <taxon>Manihoteae</taxon>
        <taxon>Manihot</taxon>
    </lineage>
</organism>
<dbReference type="GO" id="GO:0030261">
    <property type="term" value="P:chromosome condensation"/>
    <property type="evidence" value="ECO:0000318"/>
    <property type="project" value="GO_Central"/>
</dbReference>
<feature type="compositionally biased region" description="Basic and acidic residues" evidence="7">
    <location>
        <begin position="130"/>
        <end position="144"/>
    </location>
</feature>
<feature type="domain" description="H15" evidence="8">
    <location>
        <begin position="13"/>
        <end position="84"/>
    </location>
</feature>
<proteinExistence type="inferred from homology"/>
<dbReference type="GO" id="GO:0000786">
    <property type="term" value="C:nucleosome"/>
    <property type="evidence" value="ECO:0007669"/>
    <property type="project" value="InterPro"/>
</dbReference>
<dbReference type="OrthoDB" id="1110759at2759"/>
<dbReference type="PRINTS" id="PR00624">
    <property type="entry name" value="HISTONEH5"/>
</dbReference>
<keyword evidence="5 6" id="KW-0539">Nucleus</keyword>
<feature type="region of interest" description="Disordered" evidence="7">
    <location>
        <begin position="99"/>
        <end position="169"/>
    </location>
</feature>
<dbReference type="PROSITE" id="PS51504">
    <property type="entry name" value="H15"/>
    <property type="match status" value="1"/>
</dbReference>
<dbReference type="SMART" id="SM00526">
    <property type="entry name" value="H15"/>
    <property type="match status" value="1"/>
</dbReference>
<dbReference type="InterPro" id="IPR036390">
    <property type="entry name" value="WH_DNA-bd_sf"/>
</dbReference>
<comment type="similarity">
    <text evidence="6">Belongs to the histone H1/H5 family.</text>
</comment>
<dbReference type="SUPFAM" id="SSF46785">
    <property type="entry name" value="Winged helix' DNA-binding domain"/>
    <property type="match status" value="1"/>
</dbReference>
<dbReference type="EMBL" id="CM004387">
    <property type="protein sequence ID" value="OAY61883.1"/>
    <property type="molecule type" value="Genomic_DNA"/>
</dbReference>
<evidence type="ECO:0000256" key="6">
    <source>
        <dbReference type="RuleBase" id="RU003894"/>
    </source>
</evidence>
<dbReference type="AlphaFoldDB" id="A0A2C9WPM3"/>
<dbReference type="STRING" id="3983.A0A2C9WPM3"/>
<evidence type="ECO:0000256" key="1">
    <source>
        <dbReference type="ARBA" id="ARBA00004123"/>
    </source>
</evidence>
<dbReference type="CDD" id="cd00073">
    <property type="entry name" value="H15"/>
    <property type="match status" value="1"/>
</dbReference>
<comment type="subcellular location">
    <subcellularLocation>
        <location evidence="2">Chromosome</location>
    </subcellularLocation>
    <subcellularLocation>
        <location evidence="1 6">Nucleus</location>
    </subcellularLocation>
</comment>
<evidence type="ECO:0000313" key="10">
    <source>
        <dbReference type="Proteomes" id="UP000091857"/>
    </source>
</evidence>
<dbReference type="FunFam" id="1.10.10.10:FF:000493">
    <property type="entry name" value="HMG-Y-related protein A"/>
    <property type="match status" value="1"/>
</dbReference>
<evidence type="ECO:0000313" key="9">
    <source>
        <dbReference type="EMBL" id="OAY61883.1"/>
    </source>
</evidence>
<dbReference type="InterPro" id="IPR036388">
    <property type="entry name" value="WH-like_DNA-bd_sf"/>
</dbReference>
<name>A0A2C9WPM3_MANES</name>
<dbReference type="GO" id="GO:0003690">
    <property type="term" value="F:double-stranded DNA binding"/>
    <property type="evidence" value="ECO:0000318"/>
    <property type="project" value="GO_Central"/>
</dbReference>
<dbReference type="Proteomes" id="UP000091857">
    <property type="component" value="Chromosome 1"/>
</dbReference>
<dbReference type="GO" id="GO:0005634">
    <property type="term" value="C:nucleus"/>
    <property type="evidence" value="ECO:0000318"/>
    <property type="project" value="GO_Central"/>
</dbReference>
<evidence type="ECO:0000256" key="2">
    <source>
        <dbReference type="ARBA" id="ARBA00004286"/>
    </source>
</evidence>
<dbReference type="GO" id="GO:0031492">
    <property type="term" value="F:nucleosomal DNA binding"/>
    <property type="evidence" value="ECO:0000318"/>
    <property type="project" value="GO_Central"/>
</dbReference>
<evidence type="ECO:0000256" key="7">
    <source>
        <dbReference type="SAM" id="MobiDB-lite"/>
    </source>
</evidence>
<evidence type="ECO:0000259" key="8">
    <source>
        <dbReference type="PROSITE" id="PS51504"/>
    </source>
</evidence>
<evidence type="ECO:0000256" key="5">
    <source>
        <dbReference type="ARBA" id="ARBA00023242"/>
    </source>
</evidence>
<evidence type="ECO:0000256" key="4">
    <source>
        <dbReference type="ARBA" id="ARBA00023125"/>
    </source>
</evidence>
<sequence>MAKGKTNSHPAVDHPPYFEMISEAISTLKERTGSSQPAIAKFIEAKYNNTSLPSNFKKLLSVQLRNFVKSEKLVKVKNSYKLSSTEKLKLAIKETQEANFQAKKPIARKERTEKKITEKAAKTKRLSRVKTPEVLKKTNKNEKRAKMKRLSQVKTPDGFKKRRNSKVSK</sequence>
<keyword evidence="4 6" id="KW-0238">DNA-binding</keyword>
<dbReference type="InterPro" id="IPR005818">
    <property type="entry name" value="Histone_H1/H5_H15"/>
</dbReference>
<dbReference type="Gramene" id="Manes.01G224200.1.v8.1">
    <property type="protein sequence ID" value="Manes.01G224200.1.v8.1.CDS"/>
    <property type="gene ID" value="Manes.01G224200.v8.1"/>
</dbReference>
<keyword evidence="3 6" id="KW-0158">Chromosome</keyword>
<feature type="compositionally biased region" description="Basic residues" evidence="7">
    <location>
        <begin position="160"/>
        <end position="169"/>
    </location>
</feature>
<dbReference type="GO" id="GO:0006334">
    <property type="term" value="P:nucleosome assembly"/>
    <property type="evidence" value="ECO:0007669"/>
    <property type="project" value="InterPro"/>
</dbReference>
<dbReference type="GO" id="GO:0045910">
    <property type="term" value="P:negative regulation of DNA recombination"/>
    <property type="evidence" value="ECO:0000318"/>
    <property type="project" value="GO_Central"/>
</dbReference>
<evidence type="ECO:0000256" key="3">
    <source>
        <dbReference type="ARBA" id="ARBA00022454"/>
    </source>
</evidence>
<reference evidence="10" key="1">
    <citation type="journal article" date="2016" name="Nat. Biotechnol.">
        <title>Sequencing wild and cultivated cassava and related species reveals extensive interspecific hybridization and genetic diversity.</title>
        <authorList>
            <person name="Bredeson J.V."/>
            <person name="Lyons J.B."/>
            <person name="Prochnik S.E."/>
            <person name="Wu G.A."/>
            <person name="Ha C.M."/>
            <person name="Edsinger-Gonzales E."/>
            <person name="Grimwood J."/>
            <person name="Schmutz J."/>
            <person name="Rabbi I.Y."/>
            <person name="Egesi C."/>
            <person name="Nauluvula P."/>
            <person name="Lebot V."/>
            <person name="Ndunguru J."/>
            <person name="Mkamilo G."/>
            <person name="Bart R.S."/>
            <person name="Setter T.L."/>
            <person name="Gleadow R.M."/>
            <person name="Kulakow P."/>
            <person name="Ferguson M.E."/>
            <person name="Rounsley S."/>
            <person name="Rokhsar D.S."/>
        </authorList>
    </citation>
    <scope>NUCLEOTIDE SEQUENCE [LARGE SCALE GENOMIC DNA]</scope>
    <source>
        <strain evidence="10">cv. AM560-2</strain>
    </source>
</reference>
<dbReference type="PANTHER" id="PTHR11467:SF130">
    <property type="entry name" value="HISTONE H1-LIKE ISOFORM X1"/>
    <property type="match status" value="1"/>
</dbReference>
<dbReference type="PANTHER" id="PTHR11467">
    <property type="entry name" value="HISTONE H1"/>
    <property type="match status" value="1"/>
</dbReference>
<dbReference type="InterPro" id="IPR005819">
    <property type="entry name" value="H1/H5"/>
</dbReference>
<keyword evidence="10" id="KW-1185">Reference proteome</keyword>
<protein>
    <recommendedName>
        <fullName evidence="8">H15 domain-containing protein</fullName>
    </recommendedName>
</protein>
<dbReference type="Gene3D" id="1.10.10.10">
    <property type="entry name" value="Winged helix-like DNA-binding domain superfamily/Winged helix DNA-binding domain"/>
    <property type="match status" value="1"/>
</dbReference>
<dbReference type="Pfam" id="PF00538">
    <property type="entry name" value="Linker_histone"/>
    <property type="match status" value="1"/>
</dbReference>
<dbReference type="GO" id="GO:0030527">
    <property type="term" value="F:structural constituent of chromatin"/>
    <property type="evidence" value="ECO:0007669"/>
    <property type="project" value="InterPro"/>
</dbReference>
<accession>A0A2C9WPM3</accession>
<gene>
    <name evidence="9" type="ORF">MANES_01G224200v8</name>
</gene>